<name>A0A9Q4HNN3_9BACI</name>
<dbReference type="Gene3D" id="3.10.180.10">
    <property type="entry name" value="2,3-Dihydroxybiphenyl 1,2-Dioxygenase, domain 1"/>
    <property type="match status" value="1"/>
</dbReference>
<dbReference type="InterPro" id="IPR004360">
    <property type="entry name" value="Glyas_Fos-R_dOase_dom"/>
</dbReference>
<evidence type="ECO:0000313" key="3">
    <source>
        <dbReference type="Proteomes" id="UP001073053"/>
    </source>
</evidence>
<dbReference type="RefSeq" id="WP_268496307.1">
    <property type="nucleotide sequence ID" value="NZ_JALAVZ010000002.1"/>
</dbReference>
<sequence length="125" mass="14088">MIKRLDHLVLTVKSFQETIRFYTSVLGMQEETFGSGRKALRFGNQKINLHEAGHEFEPKAQHPLPGSADLCFITDEPINKVVEHLTKMNVNIEAGPVKRTGALGPIISVYIRDPDQNLVEISEYL</sequence>
<dbReference type="InterPro" id="IPR037523">
    <property type="entry name" value="VOC_core"/>
</dbReference>
<dbReference type="InterPro" id="IPR029068">
    <property type="entry name" value="Glyas_Bleomycin-R_OHBP_Dase"/>
</dbReference>
<reference evidence="2" key="1">
    <citation type="submission" date="2022-02" db="EMBL/GenBank/DDBJ databases">
        <title>Crop Bioprotection Bacillus Genome Sequencing.</title>
        <authorList>
            <person name="Dunlap C."/>
        </authorList>
    </citation>
    <scope>NUCLEOTIDE SEQUENCE</scope>
    <source>
        <strain evidence="2">EC49O2N-C10</strain>
    </source>
</reference>
<dbReference type="CDD" id="cd07253">
    <property type="entry name" value="GLOD5"/>
    <property type="match status" value="1"/>
</dbReference>
<evidence type="ECO:0000313" key="2">
    <source>
        <dbReference type="EMBL" id="MCY9183086.1"/>
    </source>
</evidence>
<comment type="caution">
    <text evidence="2">The sequence shown here is derived from an EMBL/GenBank/DDBJ whole genome shotgun (WGS) entry which is preliminary data.</text>
</comment>
<dbReference type="InterPro" id="IPR050383">
    <property type="entry name" value="GlyoxalaseI/FosfomycinResist"/>
</dbReference>
<dbReference type="EMBL" id="JALAWA010000001">
    <property type="protein sequence ID" value="MCY9183086.1"/>
    <property type="molecule type" value="Genomic_DNA"/>
</dbReference>
<dbReference type="AlphaFoldDB" id="A0A9Q4HNN3"/>
<dbReference type="Pfam" id="PF00903">
    <property type="entry name" value="Glyoxalase"/>
    <property type="match status" value="1"/>
</dbReference>
<dbReference type="PANTHER" id="PTHR21366">
    <property type="entry name" value="GLYOXALASE FAMILY PROTEIN"/>
    <property type="match status" value="1"/>
</dbReference>
<protein>
    <submittedName>
        <fullName evidence="2">VOC family protein</fullName>
    </submittedName>
</protein>
<dbReference type="SUPFAM" id="SSF54593">
    <property type="entry name" value="Glyoxalase/Bleomycin resistance protein/Dihydroxybiphenyl dioxygenase"/>
    <property type="match status" value="1"/>
</dbReference>
<dbReference type="Proteomes" id="UP001073053">
    <property type="component" value="Unassembled WGS sequence"/>
</dbReference>
<organism evidence="2 3">
    <name type="scientific">Bacillus halotolerans</name>
    <dbReference type="NCBI Taxonomy" id="260554"/>
    <lineage>
        <taxon>Bacteria</taxon>
        <taxon>Bacillati</taxon>
        <taxon>Bacillota</taxon>
        <taxon>Bacilli</taxon>
        <taxon>Bacillales</taxon>
        <taxon>Bacillaceae</taxon>
        <taxon>Bacillus</taxon>
    </lineage>
</organism>
<evidence type="ECO:0000259" key="1">
    <source>
        <dbReference type="PROSITE" id="PS51819"/>
    </source>
</evidence>
<proteinExistence type="predicted"/>
<dbReference type="PANTHER" id="PTHR21366:SF14">
    <property type="entry name" value="GLYOXALASE DOMAIN-CONTAINING PROTEIN 5"/>
    <property type="match status" value="1"/>
</dbReference>
<feature type="domain" description="VOC" evidence="1">
    <location>
        <begin position="4"/>
        <end position="124"/>
    </location>
</feature>
<dbReference type="PROSITE" id="PS51819">
    <property type="entry name" value="VOC"/>
    <property type="match status" value="1"/>
</dbReference>
<gene>
    <name evidence="2" type="ORF">MOF03_00200</name>
</gene>
<accession>A0A9Q4HNN3</accession>